<organism evidence="2">
    <name type="scientific">virus sp. ctnRj46</name>
    <dbReference type="NCBI Taxonomy" id="2826814"/>
    <lineage>
        <taxon>Viruses</taxon>
    </lineage>
</organism>
<dbReference type="EMBL" id="BK015829">
    <property type="protein sequence ID" value="DAE27141.1"/>
    <property type="molecule type" value="Genomic_DNA"/>
</dbReference>
<feature type="region of interest" description="Disordered" evidence="1">
    <location>
        <begin position="36"/>
        <end position="60"/>
    </location>
</feature>
<reference evidence="2" key="1">
    <citation type="journal article" date="2021" name="Proc. Natl. Acad. Sci. U.S.A.">
        <title>A Catalog of Tens of Thousands of Viruses from Human Metagenomes Reveals Hidden Associations with Chronic Diseases.</title>
        <authorList>
            <person name="Tisza M.J."/>
            <person name="Buck C.B."/>
        </authorList>
    </citation>
    <scope>NUCLEOTIDE SEQUENCE</scope>
    <source>
        <strain evidence="2">CtnRj46</strain>
    </source>
</reference>
<accession>A0A8S5R804</accession>
<proteinExistence type="predicted"/>
<evidence type="ECO:0000313" key="2">
    <source>
        <dbReference type="EMBL" id="DAE27141.1"/>
    </source>
</evidence>
<name>A0A8S5R804_9VIRU</name>
<protein>
    <submittedName>
        <fullName evidence="2">Uncharacterized protein</fullName>
    </submittedName>
</protein>
<sequence>MKFKDNLDNVEPCSMNAVMADRKVIAKKDQKNYLDVTSYPDDKTKKLAPKALSEDTTNQS</sequence>
<evidence type="ECO:0000256" key="1">
    <source>
        <dbReference type="SAM" id="MobiDB-lite"/>
    </source>
</evidence>